<evidence type="ECO:0000313" key="3">
    <source>
        <dbReference type="Proteomes" id="UP000309033"/>
    </source>
</evidence>
<evidence type="ECO:0000313" key="2">
    <source>
        <dbReference type="EMBL" id="TLP58763.1"/>
    </source>
</evidence>
<feature type="region of interest" description="Disordered" evidence="1">
    <location>
        <begin position="22"/>
        <end position="44"/>
    </location>
</feature>
<reference evidence="2" key="1">
    <citation type="submission" date="2019-05" db="EMBL/GenBank/DDBJ databases">
        <title>Isolation, diversity and antifungal activity of Actinobacteria from wheat.</title>
        <authorList>
            <person name="Yu B."/>
        </authorList>
    </citation>
    <scope>NUCLEOTIDE SEQUENCE [LARGE SCALE GENOMIC DNA]</scope>
    <source>
        <strain evidence="2">NEAU-HEGS1-5</strain>
    </source>
</reference>
<keyword evidence="3" id="KW-1185">Reference proteome</keyword>
<protein>
    <submittedName>
        <fullName evidence="2">Uncharacterized protein</fullName>
    </submittedName>
</protein>
<name>A0A5R8YZA0_9ACTN</name>
<dbReference type="EMBL" id="VANP01000006">
    <property type="protein sequence ID" value="TLP58763.1"/>
    <property type="molecule type" value="Genomic_DNA"/>
</dbReference>
<accession>A0A5R8YZA0</accession>
<evidence type="ECO:0000256" key="1">
    <source>
        <dbReference type="SAM" id="MobiDB-lite"/>
    </source>
</evidence>
<comment type="caution">
    <text evidence="2">The sequence shown here is derived from an EMBL/GenBank/DDBJ whole genome shotgun (WGS) entry which is preliminary data.</text>
</comment>
<organism evidence="2 3">
    <name type="scientific">Microbispora triticiradicis</name>
    <dbReference type="NCBI Taxonomy" id="2200763"/>
    <lineage>
        <taxon>Bacteria</taxon>
        <taxon>Bacillati</taxon>
        <taxon>Actinomycetota</taxon>
        <taxon>Actinomycetes</taxon>
        <taxon>Streptosporangiales</taxon>
        <taxon>Streptosporangiaceae</taxon>
        <taxon>Microbispora</taxon>
    </lineage>
</organism>
<dbReference type="AlphaFoldDB" id="A0A5R8YZA0"/>
<gene>
    <name evidence="2" type="ORF">FED44_18130</name>
</gene>
<proteinExistence type="predicted"/>
<sequence length="71" mass="7321">MIVADHVLAIAYPIGEGPVATADGATARSQSHARGTVKTPVCAMPGHEPGRTGLIWAREPQAGRAAVAHRL</sequence>
<dbReference type="Proteomes" id="UP000309033">
    <property type="component" value="Unassembled WGS sequence"/>
</dbReference>